<gene>
    <name evidence="2" type="primary">p2xE</name>
    <name evidence="2" type="ORF">SNEC2469_LOCUS29395</name>
</gene>
<name>A0A813B007_9DINO</name>
<dbReference type="AlphaFoldDB" id="A0A813B007"/>
<dbReference type="OrthoDB" id="415705at2759"/>
<dbReference type="EMBL" id="CAJNJA010066030">
    <property type="protein sequence ID" value="CAE7887734.1"/>
    <property type="molecule type" value="Genomic_DNA"/>
</dbReference>
<comment type="caution">
    <text evidence="2">The sequence shown here is derived from an EMBL/GenBank/DDBJ whole genome shotgun (WGS) entry which is preliminary data.</text>
</comment>
<sequence length="68" mass="7694">MKVPVDGDLSELACDFVAARGSQFNEGVVFKEYVDLVRYPARGEPTTNEWRLWFLGGSCLRRRKPSTA</sequence>
<reference evidence="2" key="1">
    <citation type="submission" date="2021-02" db="EMBL/GenBank/DDBJ databases">
        <authorList>
            <person name="Dougan E. K."/>
            <person name="Rhodes N."/>
            <person name="Thang M."/>
            <person name="Chan C."/>
        </authorList>
    </citation>
    <scope>NUCLEOTIDE SEQUENCE</scope>
</reference>
<dbReference type="Pfam" id="PF14243">
    <property type="entry name" value="R2K_3"/>
    <property type="match status" value="1"/>
</dbReference>
<protein>
    <submittedName>
        <fullName evidence="2">p2xE protein</fullName>
    </submittedName>
</protein>
<organism evidence="2 3">
    <name type="scientific">Symbiodinium necroappetens</name>
    <dbReference type="NCBI Taxonomy" id="1628268"/>
    <lineage>
        <taxon>Eukaryota</taxon>
        <taxon>Sar</taxon>
        <taxon>Alveolata</taxon>
        <taxon>Dinophyceae</taxon>
        <taxon>Suessiales</taxon>
        <taxon>Symbiodiniaceae</taxon>
        <taxon>Symbiodinium</taxon>
    </lineage>
</organism>
<evidence type="ECO:0000259" key="1">
    <source>
        <dbReference type="Pfam" id="PF14243"/>
    </source>
</evidence>
<dbReference type="Proteomes" id="UP000601435">
    <property type="component" value="Unassembled WGS sequence"/>
</dbReference>
<feature type="domain" description="ATP-grasp" evidence="1">
    <location>
        <begin position="12"/>
        <end position="60"/>
    </location>
</feature>
<accession>A0A813B007</accession>
<evidence type="ECO:0000313" key="2">
    <source>
        <dbReference type="EMBL" id="CAE7887734.1"/>
    </source>
</evidence>
<dbReference type="InterPro" id="IPR025643">
    <property type="entry name" value="R2K_3"/>
</dbReference>
<keyword evidence="3" id="KW-1185">Reference proteome</keyword>
<evidence type="ECO:0000313" key="3">
    <source>
        <dbReference type="Proteomes" id="UP000601435"/>
    </source>
</evidence>
<proteinExistence type="predicted"/>